<dbReference type="GO" id="GO:0005509">
    <property type="term" value="F:calcium ion binding"/>
    <property type="evidence" value="ECO:0007669"/>
    <property type="project" value="InterPro"/>
</dbReference>
<dbReference type="PROSITE" id="PS00010">
    <property type="entry name" value="ASX_HYDROXYL"/>
    <property type="match status" value="1"/>
</dbReference>
<dbReference type="InterPro" id="IPR001881">
    <property type="entry name" value="EGF-like_Ca-bd_dom"/>
</dbReference>
<keyword evidence="8" id="KW-1185">Reference proteome</keyword>
<keyword evidence="1 5" id="KW-0245">EGF-like domain</keyword>
<dbReference type="InterPro" id="IPR018097">
    <property type="entry name" value="EGF_Ca-bd_CS"/>
</dbReference>
<dbReference type="EMBL" id="OW240914">
    <property type="protein sequence ID" value="CAH2273581.1"/>
    <property type="molecule type" value="Genomic_DNA"/>
</dbReference>
<name>A0AAD1VXA9_PELCU</name>
<feature type="non-terminal residue" evidence="7">
    <location>
        <position position="1"/>
    </location>
</feature>
<evidence type="ECO:0000259" key="6">
    <source>
        <dbReference type="PROSITE" id="PS50026"/>
    </source>
</evidence>
<dbReference type="InterPro" id="IPR000152">
    <property type="entry name" value="EGF-type_Asp/Asn_hydroxyl_site"/>
</dbReference>
<accession>A0AAD1VXA9</accession>
<keyword evidence="3" id="KW-0677">Repeat</keyword>
<evidence type="ECO:0000256" key="3">
    <source>
        <dbReference type="ARBA" id="ARBA00022737"/>
    </source>
</evidence>
<dbReference type="PROSITE" id="PS50026">
    <property type="entry name" value="EGF_3"/>
    <property type="match status" value="1"/>
</dbReference>
<dbReference type="InterPro" id="IPR049883">
    <property type="entry name" value="NOTCH1_EGF-like"/>
</dbReference>
<evidence type="ECO:0000256" key="2">
    <source>
        <dbReference type="ARBA" id="ARBA00022729"/>
    </source>
</evidence>
<dbReference type="Proteomes" id="UP001295444">
    <property type="component" value="Chromosome 03"/>
</dbReference>
<feature type="non-terminal residue" evidence="7">
    <location>
        <position position="126"/>
    </location>
</feature>
<dbReference type="CDD" id="cd00054">
    <property type="entry name" value="EGF_CA"/>
    <property type="match status" value="1"/>
</dbReference>
<dbReference type="SMART" id="SM00179">
    <property type="entry name" value="EGF_CA"/>
    <property type="match status" value="1"/>
</dbReference>
<protein>
    <submittedName>
        <fullName evidence="7">Adhesion G -coupled receptor L4 isoform X2</fullName>
    </submittedName>
</protein>
<comment type="caution">
    <text evidence="5">Lacks conserved residue(s) required for the propagation of feature annotation.</text>
</comment>
<dbReference type="AlphaFoldDB" id="A0AAD1VXA9"/>
<dbReference type="FunFam" id="2.10.25.10:FF:000038">
    <property type="entry name" value="Fibrillin 2"/>
    <property type="match status" value="1"/>
</dbReference>
<dbReference type="InterPro" id="IPR000742">
    <property type="entry name" value="EGF"/>
</dbReference>
<organism evidence="7 8">
    <name type="scientific">Pelobates cultripes</name>
    <name type="common">Western spadefoot toad</name>
    <dbReference type="NCBI Taxonomy" id="61616"/>
    <lineage>
        <taxon>Eukaryota</taxon>
        <taxon>Metazoa</taxon>
        <taxon>Chordata</taxon>
        <taxon>Craniata</taxon>
        <taxon>Vertebrata</taxon>
        <taxon>Euteleostomi</taxon>
        <taxon>Amphibia</taxon>
        <taxon>Batrachia</taxon>
        <taxon>Anura</taxon>
        <taxon>Pelobatoidea</taxon>
        <taxon>Pelobatidae</taxon>
        <taxon>Pelobates</taxon>
    </lineage>
</organism>
<evidence type="ECO:0000313" key="8">
    <source>
        <dbReference type="Proteomes" id="UP001295444"/>
    </source>
</evidence>
<keyword evidence="2" id="KW-0732">Signal</keyword>
<feature type="domain" description="EGF-like" evidence="6">
    <location>
        <begin position="57"/>
        <end position="94"/>
    </location>
</feature>
<dbReference type="PROSITE" id="PS01187">
    <property type="entry name" value="EGF_CA"/>
    <property type="match status" value="1"/>
</dbReference>
<keyword evidence="7" id="KW-0675">Receptor</keyword>
<keyword evidence="4" id="KW-1015">Disulfide bond</keyword>
<dbReference type="Gene3D" id="2.10.25.10">
    <property type="entry name" value="Laminin"/>
    <property type="match status" value="2"/>
</dbReference>
<proteinExistence type="predicted"/>
<sequence>VIQEYIFIFQCFVSTDEQLCSPGIVCPKTETCLNISKCRCLKGYYKCSKPGIMICRDVNECNKTNRCGNRATCINTDGGYYCECKRQYRPTSTTQFCPKKNQPEQCEVFPPTCASREENKCTPSND</sequence>
<evidence type="ECO:0000256" key="4">
    <source>
        <dbReference type="ARBA" id="ARBA00023157"/>
    </source>
</evidence>
<reference evidence="7" key="1">
    <citation type="submission" date="2022-03" db="EMBL/GenBank/DDBJ databases">
        <authorList>
            <person name="Alioto T."/>
            <person name="Alioto T."/>
            <person name="Gomez Garrido J."/>
        </authorList>
    </citation>
    <scope>NUCLEOTIDE SEQUENCE</scope>
</reference>
<evidence type="ECO:0000256" key="5">
    <source>
        <dbReference type="PROSITE-ProRule" id="PRU00076"/>
    </source>
</evidence>
<dbReference type="Pfam" id="PF07645">
    <property type="entry name" value="EGF_CA"/>
    <property type="match status" value="1"/>
</dbReference>
<evidence type="ECO:0000256" key="1">
    <source>
        <dbReference type="ARBA" id="ARBA00022536"/>
    </source>
</evidence>
<evidence type="ECO:0000313" key="7">
    <source>
        <dbReference type="EMBL" id="CAH2273581.1"/>
    </source>
</evidence>
<gene>
    <name evidence="7" type="ORF">PECUL_23A062565</name>
</gene>
<dbReference type="SUPFAM" id="SSF57196">
    <property type="entry name" value="EGF/Laminin"/>
    <property type="match status" value="1"/>
</dbReference>